<dbReference type="RefSeq" id="WP_134111982.1">
    <property type="nucleotide sequence ID" value="NZ_SOBG01000001.1"/>
</dbReference>
<evidence type="ECO:0000256" key="1">
    <source>
        <dbReference type="SAM" id="Phobius"/>
    </source>
</evidence>
<evidence type="ECO:0000313" key="3">
    <source>
        <dbReference type="Proteomes" id="UP000294678"/>
    </source>
</evidence>
<organism evidence="2 3">
    <name type="scientific">Hypnocyclicus thermotrophus</name>
    <dbReference type="NCBI Taxonomy" id="1627895"/>
    <lineage>
        <taxon>Bacteria</taxon>
        <taxon>Fusobacteriati</taxon>
        <taxon>Fusobacteriota</taxon>
        <taxon>Fusobacteriia</taxon>
        <taxon>Fusobacteriales</taxon>
        <taxon>Fusobacteriaceae</taxon>
        <taxon>Hypnocyclicus</taxon>
    </lineage>
</organism>
<dbReference type="NCBIfam" id="NF010584">
    <property type="entry name" value="PRK13977.1"/>
    <property type="match status" value="1"/>
</dbReference>
<proteinExistence type="predicted"/>
<dbReference type="Pfam" id="PF06100">
    <property type="entry name" value="MCRA"/>
    <property type="match status" value="1"/>
</dbReference>
<dbReference type="PANTHER" id="PTHR37417">
    <property type="entry name" value="67 KDA MYOSIN-CROSS-REACTIVE ANTIGEN FAMILY PROTEIN (AFU_ORTHOLOGUE AFUA_5G09970)"/>
    <property type="match status" value="1"/>
</dbReference>
<gene>
    <name evidence="2" type="ORF">EV215_0180</name>
</gene>
<keyword evidence="1" id="KW-1133">Transmembrane helix</keyword>
<dbReference type="PANTHER" id="PTHR37417:SF3">
    <property type="entry name" value="MYOSIN-CROSSREACTIVE PROTEIN"/>
    <property type="match status" value="1"/>
</dbReference>
<dbReference type="EMBL" id="SOBG01000001">
    <property type="protein sequence ID" value="TDT72379.1"/>
    <property type="molecule type" value="Genomic_DNA"/>
</dbReference>
<dbReference type="GO" id="GO:0050151">
    <property type="term" value="F:oleate hydratase activity"/>
    <property type="evidence" value="ECO:0007669"/>
    <property type="project" value="InterPro"/>
</dbReference>
<reference evidence="2 3" key="1">
    <citation type="submission" date="2019-03" db="EMBL/GenBank/DDBJ databases">
        <title>Genomic Encyclopedia of Type Strains, Phase IV (KMG-IV): sequencing the most valuable type-strain genomes for metagenomic binning, comparative biology and taxonomic classification.</title>
        <authorList>
            <person name="Goeker M."/>
        </authorList>
    </citation>
    <scope>NUCLEOTIDE SEQUENCE [LARGE SCALE GENOMIC DNA]</scope>
    <source>
        <strain evidence="2 3">DSM 100055</strain>
    </source>
</reference>
<name>A0AA46E051_9FUSO</name>
<keyword evidence="1" id="KW-0472">Membrane</keyword>
<dbReference type="GO" id="GO:0006631">
    <property type="term" value="P:fatty acid metabolic process"/>
    <property type="evidence" value="ECO:0007669"/>
    <property type="project" value="InterPro"/>
</dbReference>
<keyword evidence="1" id="KW-0812">Transmembrane</keyword>
<dbReference type="Gene3D" id="3.30.9.80">
    <property type="match status" value="1"/>
</dbReference>
<sequence length="566" mass="64486">MGNYQKINTLKPEGIESKKAYLIGGGIASLAAAAYLINDGHMNGEKITILEQGNIFGGAMDGIGNPEEGYVARGGREMEEHYECTWDLFSKIPSIEEPHRTVLDEFKELNDIDPNYSNCRVIANRGEKLDFSSLGLEDIHVKQLTKLFLATEDALGKLTVKEFFDASFLETDMWLYWRSMFAFEDWHSVVEMKRYMHRFIHLIPGMTKMDGLLFTKYNQYDSMILPLKKWLELQNVVFENNTKVVDLDIEINLNEKIVKGIHILRNNNNEVIKTTENDLVFVTNGSMTENSTLGNMNTAPVLDRSEGGCWSLWKNIAKKDSSFGRPEVFCSDIDKTKWESYTITAKGTKMKELIEKFAERKIIKNRTVTGGIITIKDSNWLLSVTVNRQPQFKNQPEDTIVLWAYALFPDKKGNFIQKEMSACTGKELLEELLYHFGIDEENMQEYINESIVIPVMMPYITSQFMPRVKGDRPEVVPTGSKNLAFLGQYTEIKNDCVFTVDYSIRSAIIAVYTLLGLKKNPPEIYSSQYDIRVIANAAKTLYSGRPLPAEFIIKKLLSNTSLEGLI</sequence>
<dbReference type="Proteomes" id="UP000294678">
    <property type="component" value="Unassembled WGS sequence"/>
</dbReference>
<dbReference type="Gene3D" id="3.50.50.60">
    <property type="entry name" value="FAD/NAD(P)-binding domain"/>
    <property type="match status" value="2"/>
</dbReference>
<evidence type="ECO:0000313" key="2">
    <source>
        <dbReference type="EMBL" id="TDT72379.1"/>
    </source>
</evidence>
<dbReference type="InterPro" id="IPR010354">
    <property type="entry name" value="Oleate_hydratase"/>
</dbReference>
<dbReference type="SUPFAM" id="SSF51905">
    <property type="entry name" value="FAD/NAD(P)-binding domain"/>
    <property type="match status" value="1"/>
</dbReference>
<comment type="caution">
    <text evidence="2">The sequence shown here is derived from an EMBL/GenBank/DDBJ whole genome shotgun (WGS) entry which is preliminary data.</text>
</comment>
<keyword evidence="3" id="KW-1185">Reference proteome</keyword>
<accession>A0AA46E051</accession>
<feature type="transmembrane region" description="Helical" evidence="1">
    <location>
        <begin position="20"/>
        <end position="37"/>
    </location>
</feature>
<dbReference type="AlphaFoldDB" id="A0AA46E051"/>
<dbReference type="InterPro" id="IPR036188">
    <property type="entry name" value="FAD/NAD-bd_sf"/>
</dbReference>
<protein>
    <submittedName>
        <fullName evidence="2">Oleate hydratase</fullName>
    </submittedName>
</protein>
<dbReference type="GO" id="GO:0071949">
    <property type="term" value="F:FAD binding"/>
    <property type="evidence" value="ECO:0007669"/>
    <property type="project" value="InterPro"/>
</dbReference>